<dbReference type="Gene3D" id="1.10.287.950">
    <property type="entry name" value="Methyl-accepting chemotaxis protein"/>
    <property type="match status" value="1"/>
</dbReference>
<sequence length="535" mass="57348">MSIAKRLALLIILAVAGLVSMGLFGFQQMKGLNTKLEYANNQIIPKLEKISDIEAAFLGLRIQMLTFVMSSDAQRSTAEQRLGEARQTLDRNIREYETQVSSDEDRKYHETSKALVRDYLEVIELGVTETNAGRPDEAMRYSSRAAEIGGRLSANIGEHIAYGERVAARSTAEAAEAYDRAKIVSVLAVVGITIVVAGLGILLHRHVSSALKNMVDTFSHIEAKLDFTARQPVSGNDEVAQAAAAFNRLLDRLQKSFHEIIDNAEVVHSAANRVATASGQMSIASGEQSEAASSMAATVEEMTVSINHVADRAGETNQLSASSGELAQRGRDIIGETVSGINSIAETVRHASEQIATLEQQSERINSVVSVIKDVADQTNLLALNAAIEAARAGEQGRGFAVVADEVRKLAERTTQSTQEISTTITAMQAGAQAAVDGIHAVVERVDQGVSHARQASHAIDEIGGSSRRTVEMVGDITDAIREQSIASTSIAQQVEKIAQMSEENSAAVQSTADAADELATLARTLQQVVAQYRI</sequence>
<feature type="domain" description="HAMP" evidence="7">
    <location>
        <begin position="205"/>
        <end position="258"/>
    </location>
</feature>
<accession>A0A4S4AWN8</accession>
<dbReference type="CDD" id="cd11386">
    <property type="entry name" value="MCP_signal"/>
    <property type="match status" value="1"/>
</dbReference>
<protein>
    <submittedName>
        <fullName evidence="8">Methyl-accepting chemotaxis protein</fullName>
    </submittedName>
</protein>
<organism evidence="8 9">
    <name type="scientific">Pseudothauera nasutitermitis</name>
    <dbReference type="NCBI Taxonomy" id="2565930"/>
    <lineage>
        <taxon>Bacteria</taxon>
        <taxon>Pseudomonadati</taxon>
        <taxon>Pseudomonadota</taxon>
        <taxon>Betaproteobacteria</taxon>
        <taxon>Rhodocyclales</taxon>
        <taxon>Zoogloeaceae</taxon>
        <taxon>Pseudothauera</taxon>
    </lineage>
</organism>
<feature type="domain" description="Methyl-accepting transducer" evidence="6">
    <location>
        <begin position="263"/>
        <end position="499"/>
    </location>
</feature>
<dbReference type="GO" id="GO:0007165">
    <property type="term" value="P:signal transduction"/>
    <property type="evidence" value="ECO:0007669"/>
    <property type="project" value="UniProtKB-KW"/>
</dbReference>
<evidence type="ECO:0000256" key="4">
    <source>
        <dbReference type="PROSITE-ProRule" id="PRU00284"/>
    </source>
</evidence>
<proteinExistence type="inferred from homology"/>
<dbReference type="EMBL" id="SSOC01000005">
    <property type="protein sequence ID" value="THF63685.1"/>
    <property type="molecule type" value="Genomic_DNA"/>
</dbReference>
<dbReference type="PRINTS" id="PR00260">
    <property type="entry name" value="CHEMTRNSDUCR"/>
</dbReference>
<dbReference type="Pfam" id="PF12729">
    <property type="entry name" value="4HB_MCP_1"/>
    <property type="match status" value="1"/>
</dbReference>
<dbReference type="SMART" id="SM00283">
    <property type="entry name" value="MA"/>
    <property type="match status" value="1"/>
</dbReference>
<evidence type="ECO:0000256" key="1">
    <source>
        <dbReference type="ARBA" id="ARBA00004370"/>
    </source>
</evidence>
<evidence type="ECO:0000259" key="6">
    <source>
        <dbReference type="PROSITE" id="PS50111"/>
    </source>
</evidence>
<dbReference type="CDD" id="cd06225">
    <property type="entry name" value="HAMP"/>
    <property type="match status" value="1"/>
</dbReference>
<dbReference type="PROSITE" id="PS50111">
    <property type="entry name" value="CHEMOTAXIS_TRANSDUC_2"/>
    <property type="match status" value="1"/>
</dbReference>
<feature type="coiled-coil region" evidence="5">
    <location>
        <begin position="341"/>
        <end position="368"/>
    </location>
</feature>
<dbReference type="Proteomes" id="UP000308430">
    <property type="component" value="Unassembled WGS sequence"/>
</dbReference>
<feature type="coiled-coil region" evidence="5">
    <location>
        <begin position="79"/>
        <end position="106"/>
    </location>
</feature>
<evidence type="ECO:0000259" key="7">
    <source>
        <dbReference type="PROSITE" id="PS50885"/>
    </source>
</evidence>
<dbReference type="PROSITE" id="PS50885">
    <property type="entry name" value="HAMP"/>
    <property type="match status" value="1"/>
</dbReference>
<dbReference type="RefSeq" id="WP_136348846.1">
    <property type="nucleotide sequence ID" value="NZ_SSOC01000005.1"/>
</dbReference>
<dbReference type="SMART" id="SM00304">
    <property type="entry name" value="HAMP"/>
    <property type="match status" value="1"/>
</dbReference>
<keyword evidence="2 4" id="KW-0807">Transducer</keyword>
<evidence type="ECO:0000313" key="9">
    <source>
        <dbReference type="Proteomes" id="UP000308430"/>
    </source>
</evidence>
<dbReference type="GO" id="GO:0016020">
    <property type="term" value="C:membrane"/>
    <property type="evidence" value="ECO:0007669"/>
    <property type="project" value="UniProtKB-SubCell"/>
</dbReference>
<dbReference type="InterPro" id="IPR003660">
    <property type="entry name" value="HAMP_dom"/>
</dbReference>
<comment type="caution">
    <text evidence="8">The sequence shown here is derived from an EMBL/GenBank/DDBJ whole genome shotgun (WGS) entry which is preliminary data.</text>
</comment>
<comment type="similarity">
    <text evidence="3">Belongs to the methyl-accepting chemotaxis (MCP) protein family.</text>
</comment>
<name>A0A4S4AWN8_9RHOO</name>
<comment type="subcellular location">
    <subcellularLocation>
        <location evidence="1">Membrane</location>
    </subcellularLocation>
</comment>
<evidence type="ECO:0000256" key="5">
    <source>
        <dbReference type="SAM" id="Coils"/>
    </source>
</evidence>
<dbReference type="InterPro" id="IPR004089">
    <property type="entry name" value="MCPsignal_dom"/>
</dbReference>
<dbReference type="PANTHER" id="PTHR32089">
    <property type="entry name" value="METHYL-ACCEPTING CHEMOTAXIS PROTEIN MCPB"/>
    <property type="match status" value="1"/>
</dbReference>
<evidence type="ECO:0000256" key="2">
    <source>
        <dbReference type="ARBA" id="ARBA00023224"/>
    </source>
</evidence>
<reference evidence="8 9" key="1">
    <citation type="submission" date="2019-04" db="EMBL/GenBank/DDBJ databases">
        <title>Azoarcus nasutitermitis sp. nov. isolated from termite nest.</title>
        <authorList>
            <person name="Lin S.-Y."/>
            <person name="Hameed A."/>
            <person name="Hsu Y.-H."/>
            <person name="Young C.-C."/>
        </authorList>
    </citation>
    <scope>NUCLEOTIDE SEQUENCE [LARGE SCALE GENOMIC DNA]</scope>
    <source>
        <strain evidence="8 9">CC-YHH838</strain>
    </source>
</reference>
<dbReference type="SUPFAM" id="SSF58104">
    <property type="entry name" value="Methyl-accepting chemotaxis protein (MCP) signaling domain"/>
    <property type="match status" value="1"/>
</dbReference>
<dbReference type="OrthoDB" id="9179351at2"/>
<dbReference type="PANTHER" id="PTHR32089:SF112">
    <property type="entry name" value="LYSOZYME-LIKE PROTEIN-RELATED"/>
    <property type="match status" value="1"/>
</dbReference>
<evidence type="ECO:0000256" key="3">
    <source>
        <dbReference type="ARBA" id="ARBA00029447"/>
    </source>
</evidence>
<dbReference type="AlphaFoldDB" id="A0A4S4AWN8"/>
<dbReference type="Pfam" id="PF00015">
    <property type="entry name" value="MCPsignal"/>
    <property type="match status" value="1"/>
</dbReference>
<dbReference type="FunFam" id="1.10.287.950:FF:000001">
    <property type="entry name" value="Methyl-accepting chemotaxis sensory transducer"/>
    <property type="match status" value="1"/>
</dbReference>
<dbReference type="GO" id="GO:0006935">
    <property type="term" value="P:chemotaxis"/>
    <property type="evidence" value="ECO:0007669"/>
    <property type="project" value="InterPro"/>
</dbReference>
<evidence type="ECO:0000313" key="8">
    <source>
        <dbReference type="EMBL" id="THF63685.1"/>
    </source>
</evidence>
<keyword evidence="9" id="KW-1185">Reference proteome</keyword>
<dbReference type="Pfam" id="PF00672">
    <property type="entry name" value="HAMP"/>
    <property type="match status" value="1"/>
</dbReference>
<gene>
    <name evidence="8" type="ORF">E6C76_13940</name>
</gene>
<keyword evidence="5" id="KW-0175">Coiled coil</keyword>
<dbReference type="InterPro" id="IPR024478">
    <property type="entry name" value="HlyB_4HB_MCP"/>
</dbReference>
<dbReference type="GO" id="GO:0004888">
    <property type="term" value="F:transmembrane signaling receptor activity"/>
    <property type="evidence" value="ECO:0007669"/>
    <property type="project" value="InterPro"/>
</dbReference>
<dbReference type="InterPro" id="IPR004090">
    <property type="entry name" value="Chemotax_Me-accpt_rcpt"/>
</dbReference>